<comment type="similarity">
    <text evidence="1">Belongs to the SPC24 family.</text>
</comment>
<comment type="subunit">
    <text evidence="1">Component of the NDC80 complex.</text>
</comment>
<dbReference type="InterPro" id="IPR013252">
    <property type="entry name" value="Ndc80_Spc24"/>
</dbReference>
<keyword evidence="1" id="KW-0158">Chromosome</keyword>
<gene>
    <name evidence="3" type="ORF">MHBO_003451</name>
</gene>
<organism evidence="3 4">
    <name type="scientific">Bonamia ostreae</name>
    <dbReference type="NCBI Taxonomy" id="126728"/>
    <lineage>
        <taxon>Eukaryota</taxon>
        <taxon>Sar</taxon>
        <taxon>Rhizaria</taxon>
        <taxon>Endomyxa</taxon>
        <taxon>Ascetosporea</taxon>
        <taxon>Haplosporida</taxon>
        <taxon>Bonamia</taxon>
    </lineage>
</organism>
<comment type="function">
    <text evidence="1">Acts as a component of the essential kinetochore-associated NDC80 complex, which is required for chromosome segregation and spindle checkpoint activity.</text>
</comment>
<name>A0ABV2AR95_9EUKA</name>
<proteinExistence type="inferred from homology"/>
<comment type="subcellular location">
    <subcellularLocation>
        <location evidence="1">Nucleus</location>
    </subcellularLocation>
    <subcellularLocation>
        <location evidence="1">Chromosome</location>
        <location evidence="1">Centromere</location>
        <location evidence="1">Kinetochore</location>
    </subcellularLocation>
</comment>
<evidence type="ECO:0000313" key="3">
    <source>
        <dbReference type="EMBL" id="MES1921923.1"/>
    </source>
</evidence>
<evidence type="ECO:0000256" key="2">
    <source>
        <dbReference type="SAM" id="Coils"/>
    </source>
</evidence>
<reference evidence="3 4" key="1">
    <citation type="journal article" date="2024" name="BMC Biol.">
        <title>Comparative genomics of Ascetosporea gives new insight into the evolutionary basis for animal parasitism in Rhizaria.</title>
        <authorList>
            <person name="Hiltunen Thoren M."/>
            <person name="Onut-Brannstrom I."/>
            <person name="Alfjorden A."/>
            <person name="Peckova H."/>
            <person name="Swords F."/>
            <person name="Hooper C."/>
            <person name="Holzer A.S."/>
            <person name="Bass D."/>
            <person name="Burki F."/>
        </authorList>
    </citation>
    <scope>NUCLEOTIDE SEQUENCE [LARGE SCALE GENOMIC DNA]</scope>
    <source>
        <strain evidence="3">20-A016</strain>
    </source>
</reference>
<keyword evidence="1" id="KW-0498">Mitosis</keyword>
<sequence length="192" mass="22781">MSDLSLKQSIDLMRQIRLSLKDTSEFEEISERYLTAQKMSYINRYKHYEVLEKAIKRLQDENNQLKNNLNSKKIKKPSNQKIDLRKEKNNLIENIKNLKTQIENQKLTLSEYEQKTAEIDSETKKFKNYINKNVPTSINKLNLYDNIANIKLVEMNNDKHIHIIEKNGSTNSKILFDESGFEITQKLWNEIE</sequence>
<keyword evidence="1" id="KW-0539">Nucleus</keyword>
<comment type="caution">
    <text evidence="3">The sequence shown here is derived from an EMBL/GenBank/DDBJ whole genome shotgun (WGS) entry which is preliminary data.</text>
</comment>
<dbReference type="Proteomes" id="UP001439008">
    <property type="component" value="Unassembled WGS sequence"/>
</dbReference>
<accession>A0ABV2AR95</accession>
<keyword evidence="1" id="KW-0995">Kinetochore</keyword>
<dbReference type="Pfam" id="PF08286">
    <property type="entry name" value="Spc24"/>
    <property type="match status" value="1"/>
</dbReference>
<keyword evidence="1" id="KW-0131">Cell cycle</keyword>
<keyword evidence="1" id="KW-0137">Centromere</keyword>
<keyword evidence="1" id="KW-0132">Cell division</keyword>
<keyword evidence="4" id="KW-1185">Reference proteome</keyword>
<protein>
    <recommendedName>
        <fullName evidence="1">Kinetochore protein Spc24</fullName>
    </recommendedName>
</protein>
<dbReference type="EMBL" id="JBDODL010001944">
    <property type="protein sequence ID" value="MES1921923.1"/>
    <property type="molecule type" value="Genomic_DNA"/>
</dbReference>
<evidence type="ECO:0000256" key="1">
    <source>
        <dbReference type="RuleBase" id="RU368011"/>
    </source>
</evidence>
<keyword evidence="2" id="KW-0175">Coiled coil</keyword>
<evidence type="ECO:0000313" key="4">
    <source>
        <dbReference type="Proteomes" id="UP001439008"/>
    </source>
</evidence>
<feature type="coiled-coil region" evidence="2">
    <location>
        <begin position="48"/>
        <end position="122"/>
    </location>
</feature>